<comment type="catalytic activity">
    <reaction evidence="5">
        <text>alpha-D-glucose 1-phosphate + UTP + H(+) = UDP-alpha-D-glucose + diphosphate</text>
        <dbReference type="Rhea" id="RHEA:19889"/>
        <dbReference type="ChEBI" id="CHEBI:15378"/>
        <dbReference type="ChEBI" id="CHEBI:33019"/>
        <dbReference type="ChEBI" id="CHEBI:46398"/>
        <dbReference type="ChEBI" id="CHEBI:58601"/>
        <dbReference type="ChEBI" id="CHEBI:58885"/>
        <dbReference type="EC" id="2.7.7.9"/>
    </reaction>
</comment>
<dbReference type="GO" id="GO:0006011">
    <property type="term" value="P:UDP-alpha-D-glucose metabolic process"/>
    <property type="evidence" value="ECO:0007669"/>
    <property type="project" value="InterPro"/>
</dbReference>
<keyword evidence="3 7" id="KW-0808">Transferase</keyword>
<comment type="caution">
    <text evidence="7">The sequence shown here is derived from an EMBL/GenBank/DDBJ whole genome shotgun (WGS) entry which is preliminary data.</text>
</comment>
<proteinExistence type="inferred from homology"/>
<dbReference type="InterPro" id="IPR005835">
    <property type="entry name" value="NTP_transferase_dom"/>
</dbReference>
<keyword evidence="4 7" id="KW-0548">Nucleotidyltransferase</keyword>
<dbReference type="STRING" id="1798661.A3D65_07000"/>
<feature type="domain" description="Nucleotidyl transferase" evidence="6">
    <location>
        <begin position="10"/>
        <end position="271"/>
    </location>
</feature>
<dbReference type="Pfam" id="PF00483">
    <property type="entry name" value="NTP_transferase"/>
    <property type="match status" value="1"/>
</dbReference>
<sequence>MSPKLGQIKKAVIAVAGSGTRFLPATKAQPKEMLPIVDKPIVQYVVEEMVASGITDIILVTKWDKKTLEDHFDRSFELEYSLEQAGKKELLEEVKLISNMANFIYVRQKGPYGNGTPILSAASLIAGEPFVFAWGDDLVLSQTPFTKKLIANYDKHGSPVIGVQSVPKHHVDRYGIVKLRDGTREMEHVVEKPAIGKAPSTLAQFGRMILTPEIVAILQETKLGKGGELWVTDAISEYIRRGGRFMVEEVEDGKWLTTGDPLNYLKAVVDYALAREDIGDDFRAHLKGLSL</sequence>
<evidence type="ECO:0000256" key="3">
    <source>
        <dbReference type="ARBA" id="ARBA00022679"/>
    </source>
</evidence>
<dbReference type="AlphaFoldDB" id="A0A1G2D2V5"/>
<gene>
    <name evidence="7" type="ORF">A3D65_07000</name>
</gene>
<dbReference type="GO" id="GO:0003983">
    <property type="term" value="F:UTP:glucose-1-phosphate uridylyltransferase activity"/>
    <property type="evidence" value="ECO:0007669"/>
    <property type="project" value="UniProtKB-EC"/>
</dbReference>
<dbReference type="Proteomes" id="UP000177996">
    <property type="component" value="Unassembled WGS sequence"/>
</dbReference>
<dbReference type="PANTHER" id="PTHR43197">
    <property type="entry name" value="UTP--GLUCOSE-1-PHOSPHATE URIDYLYLTRANSFERASE"/>
    <property type="match status" value="1"/>
</dbReference>
<dbReference type="Gene3D" id="3.90.550.10">
    <property type="entry name" value="Spore Coat Polysaccharide Biosynthesis Protein SpsA, Chain A"/>
    <property type="match status" value="1"/>
</dbReference>
<accession>A0A1G2D2V5</accession>
<evidence type="ECO:0000256" key="4">
    <source>
        <dbReference type="ARBA" id="ARBA00022695"/>
    </source>
</evidence>
<organism evidence="7 8">
    <name type="scientific">Candidatus Lloydbacteria bacterium RIFCSPHIGHO2_02_FULL_50_13</name>
    <dbReference type="NCBI Taxonomy" id="1798661"/>
    <lineage>
        <taxon>Bacteria</taxon>
        <taxon>Candidatus Lloydiibacteriota</taxon>
    </lineage>
</organism>
<evidence type="ECO:0000256" key="1">
    <source>
        <dbReference type="ARBA" id="ARBA00006890"/>
    </source>
</evidence>
<comment type="similarity">
    <text evidence="1">Belongs to the UDPGP type 2 family.</text>
</comment>
<reference evidence="7 8" key="1">
    <citation type="journal article" date="2016" name="Nat. Commun.">
        <title>Thousands of microbial genomes shed light on interconnected biogeochemical processes in an aquifer system.</title>
        <authorList>
            <person name="Anantharaman K."/>
            <person name="Brown C.T."/>
            <person name="Hug L.A."/>
            <person name="Sharon I."/>
            <person name="Castelle C.J."/>
            <person name="Probst A.J."/>
            <person name="Thomas B.C."/>
            <person name="Singh A."/>
            <person name="Wilkins M.J."/>
            <person name="Karaoz U."/>
            <person name="Brodie E.L."/>
            <person name="Williams K.H."/>
            <person name="Hubbard S.S."/>
            <person name="Banfield J.F."/>
        </authorList>
    </citation>
    <scope>NUCLEOTIDE SEQUENCE [LARGE SCALE GENOMIC DNA]</scope>
</reference>
<dbReference type="EMBL" id="MHLL01000047">
    <property type="protein sequence ID" value="OGZ07976.1"/>
    <property type="molecule type" value="Genomic_DNA"/>
</dbReference>
<evidence type="ECO:0000313" key="7">
    <source>
        <dbReference type="EMBL" id="OGZ07976.1"/>
    </source>
</evidence>
<evidence type="ECO:0000259" key="6">
    <source>
        <dbReference type="Pfam" id="PF00483"/>
    </source>
</evidence>
<dbReference type="PANTHER" id="PTHR43197:SF1">
    <property type="entry name" value="UTP--GLUCOSE-1-PHOSPHATE URIDYLYLTRANSFERASE"/>
    <property type="match status" value="1"/>
</dbReference>
<name>A0A1G2D2V5_9BACT</name>
<dbReference type="SUPFAM" id="SSF53448">
    <property type="entry name" value="Nucleotide-diphospho-sugar transferases"/>
    <property type="match status" value="1"/>
</dbReference>
<evidence type="ECO:0000313" key="8">
    <source>
        <dbReference type="Proteomes" id="UP000177996"/>
    </source>
</evidence>
<dbReference type="CDD" id="cd02541">
    <property type="entry name" value="UGPase_prokaryotic"/>
    <property type="match status" value="1"/>
</dbReference>
<dbReference type="EC" id="2.7.7.9" evidence="2"/>
<protein>
    <recommendedName>
        <fullName evidence="2">UTP--glucose-1-phosphate uridylyltransferase</fullName>
        <ecNumber evidence="2">2.7.7.9</ecNumber>
    </recommendedName>
</protein>
<evidence type="ECO:0000256" key="2">
    <source>
        <dbReference type="ARBA" id="ARBA00012415"/>
    </source>
</evidence>
<evidence type="ECO:0000256" key="5">
    <source>
        <dbReference type="ARBA" id="ARBA00048128"/>
    </source>
</evidence>
<dbReference type="InterPro" id="IPR029044">
    <property type="entry name" value="Nucleotide-diphossugar_trans"/>
</dbReference>
<dbReference type="InterPro" id="IPR005771">
    <property type="entry name" value="GalU_uridylyltTrfase_bac/arc"/>
</dbReference>